<organism evidence="1 2">
    <name type="scientific">Parelaphostrongylus tenuis</name>
    <name type="common">Meningeal worm</name>
    <dbReference type="NCBI Taxonomy" id="148309"/>
    <lineage>
        <taxon>Eukaryota</taxon>
        <taxon>Metazoa</taxon>
        <taxon>Ecdysozoa</taxon>
        <taxon>Nematoda</taxon>
        <taxon>Chromadorea</taxon>
        <taxon>Rhabditida</taxon>
        <taxon>Rhabditina</taxon>
        <taxon>Rhabditomorpha</taxon>
        <taxon>Strongyloidea</taxon>
        <taxon>Metastrongylidae</taxon>
        <taxon>Parelaphostrongylus</taxon>
    </lineage>
</organism>
<protein>
    <submittedName>
        <fullName evidence="1">Uncharacterized protein</fullName>
    </submittedName>
</protein>
<dbReference type="EMBL" id="JAHQIW010000787">
    <property type="protein sequence ID" value="KAJ1350022.1"/>
    <property type="molecule type" value="Genomic_DNA"/>
</dbReference>
<evidence type="ECO:0000313" key="1">
    <source>
        <dbReference type="EMBL" id="KAJ1350022.1"/>
    </source>
</evidence>
<keyword evidence="2" id="KW-1185">Reference proteome</keyword>
<comment type="caution">
    <text evidence="1">The sequence shown here is derived from an EMBL/GenBank/DDBJ whole genome shotgun (WGS) entry which is preliminary data.</text>
</comment>
<sequence>MEKKSCHPSGRNWQAVYCEDIQNEILSNHDWQIKKDPTENYELIVKGLKSCAEFALITPTIPHLYRISTTTKEMLEKRRKLRLDPDVTHLVRVIRNFCCRRALQGDIHRHRQKKLLRAAQKRFSLKKYRRNSCRNSVPLAALMNKDGNAITYLHDMVTEKLRQPIAFHNPHLGS</sequence>
<gene>
    <name evidence="1" type="ORF">KIN20_005722</name>
</gene>
<dbReference type="Proteomes" id="UP001196413">
    <property type="component" value="Unassembled WGS sequence"/>
</dbReference>
<reference evidence="1" key="1">
    <citation type="submission" date="2021-06" db="EMBL/GenBank/DDBJ databases">
        <title>Parelaphostrongylus tenuis whole genome reference sequence.</title>
        <authorList>
            <person name="Garwood T.J."/>
            <person name="Larsen P.A."/>
            <person name="Fountain-Jones N.M."/>
            <person name="Garbe J.R."/>
            <person name="Macchietto M.G."/>
            <person name="Kania S.A."/>
            <person name="Gerhold R.W."/>
            <person name="Richards J.E."/>
            <person name="Wolf T.M."/>
        </authorList>
    </citation>
    <scope>NUCLEOTIDE SEQUENCE</scope>
    <source>
        <strain evidence="1">MNPRO001-30</strain>
        <tissue evidence="1">Meninges</tissue>
    </source>
</reference>
<proteinExistence type="predicted"/>
<evidence type="ECO:0000313" key="2">
    <source>
        <dbReference type="Proteomes" id="UP001196413"/>
    </source>
</evidence>
<name>A0AAD5QGA6_PARTN</name>
<accession>A0AAD5QGA6</accession>
<dbReference type="AlphaFoldDB" id="A0AAD5QGA6"/>